<dbReference type="EMBL" id="LGRX02013990">
    <property type="protein sequence ID" value="KAK3265337.1"/>
    <property type="molecule type" value="Genomic_DNA"/>
</dbReference>
<protein>
    <submittedName>
        <fullName evidence="1">Uncharacterized protein</fullName>
    </submittedName>
</protein>
<gene>
    <name evidence="1" type="ORF">CYMTET_25969</name>
</gene>
<name>A0AAE0KYI5_9CHLO</name>
<evidence type="ECO:0000313" key="2">
    <source>
        <dbReference type="Proteomes" id="UP001190700"/>
    </source>
</evidence>
<organism evidence="1 2">
    <name type="scientific">Cymbomonas tetramitiformis</name>
    <dbReference type="NCBI Taxonomy" id="36881"/>
    <lineage>
        <taxon>Eukaryota</taxon>
        <taxon>Viridiplantae</taxon>
        <taxon>Chlorophyta</taxon>
        <taxon>Pyramimonadophyceae</taxon>
        <taxon>Pyramimonadales</taxon>
        <taxon>Pyramimonadaceae</taxon>
        <taxon>Cymbomonas</taxon>
    </lineage>
</organism>
<reference evidence="1 2" key="1">
    <citation type="journal article" date="2015" name="Genome Biol. Evol.">
        <title>Comparative Genomics of a Bacterivorous Green Alga Reveals Evolutionary Causalities and Consequences of Phago-Mixotrophic Mode of Nutrition.</title>
        <authorList>
            <person name="Burns J.A."/>
            <person name="Paasch A."/>
            <person name="Narechania A."/>
            <person name="Kim E."/>
        </authorList>
    </citation>
    <scope>NUCLEOTIDE SEQUENCE [LARGE SCALE GENOMIC DNA]</scope>
    <source>
        <strain evidence="1 2">PLY_AMNH</strain>
    </source>
</reference>
<evidence type="ECO:0000313" key="1">
    <source>
        <dbReference type="EMBL" id="KAK3265337.1"/>
    </source>
</evidence>
<accession>A0AAE0KYI5</accession>
<feature type="non-terminal residue" evidence="1">
    <location>
        <position position="399"/>
    </location>
</feature>
<keyword evidence="2" id="KW-1185">Reference proteome</keyword>
<dbReference type="AlphaFoldDB" id="A0AAE0KYI5"/>
<comment type="caution">
    <text evidence="1">The sequence shown here is derived from an EMBL/GenBank/DDBJ whole genome shotgun (WGS) entry which is preliminary data.</text>
</comment>
<proteinExistence type="predicted"/>
<sequence length="399" mass="40877">MLDSLKAFASPFISLTLGFAIDVGGWVCSLRLNLAEAGRRRRALQQTTGSTGAVKLFEDLAGGAVGHSCADTCAAAGMVCAQASFRERISAYNPSDAEYAAMFQVVGMTCGSISRELNAAVLPMWTSGGTCYVASDSSGSLATCDTVAEAEEDARRMCFCSPSAGQHSCWSHPDVQGIDTAGSTAPFGLAHSAALDALNLNSFNVTVITTLTDAASGRSWAPLWFASSGGEDPSLPGLRLGDAAGGANTVLMVGMADGTSSSSRSFEFVNPLTAGVETTFQLVCSRVDSASRDCTLRVTPAGSPSHTIGPINFPVGGNLYTGAGGSFGVQGASSFTGTLTGITVSAIPSRCLCMADSSDVSSSPRQPGPTCHQCAAGRIHSRQEAGAWRAAREAATAFQ</sequence>
<dbReference type="Proteomes" id="UP001190700">
    <property type="component" value="Unassembled WGS sequence"/>
</dbReference>